<dbReference type="InterPro" id="IPR011006">
    <property type="entry name" value="CheY-like_superfamily"/>
</dbReference>
<evidence type="ECO:0000259" key="2">
    <source>
        <dbReference type="PROSITE" id="PS50921"/>
    </source>
</evidence>
<dbReference type="AlphaFoldDB" id="A0A0W7X1M6"/>
<dbReference type="OrthoDB" id="4258820at2"/>
<dbReference type="STRING" id="1765722.AT728_22820"/>
<proteinExistence type="predicted"/>
<dbReference type="InterPro" id="IPR036388">
    <property type="entry name" value="WH-like_DNA-bd_sf"/>
</dbReference>
<dbReference type="SUPFAM" id="SSF52172">
    <property type="entry name" value="CheY-like"/>
    <property type="match status" value="1"/>
</dbReference>
<sequence length="115" mass="12578">MCDSQDTRTEEPAQVPREQLVRLEEEVDHLKQAVTSHATVDQAIGVILAVGQLTPAHGWDVLKEVSQNTNIKLRHIAELIVTWGRTGDLPSEVRSQLESSIDRRSGPSAEDGAAS</sequence>
<organism evidence="3 4">
    <name type="scientific">Streptomyces silvensis</name>
    <dbReference type="NCBI Taxonomy" id="1765722"/>
    <lineage>
        <taxon>Bacteria</taxon>
        <taxon>Bacillati</taxon>
        <taxon>Actinomycetota</taxon>
        <taxon>Actinomycetes</taxon>
        <taxon>Kitasatosporales</taxon>
        <taxon>Streptomycetaceae</taxon>
        <taxon>Streptomyces</taxon>
    </lineage>
</organism>
<evidence type="ECO:0000256" key="1">
    <source>
        <dbReference type="SAM" id="MobiDB-lite"/>
    </source>
</evidence>
<protein>
    <recommendedName>
        <fullName evidence="2">ANTAR domain-containing protein</fullName>
    </recommendedName>
</protein>
<feature type="domain" description="ANTAR" evidence="2">
    <location>
        <begin position="20"/>
        <end position="81"/>
    </location>
</feature>
<dbReference type="InterPro" id="IPR005561">
    <property type="entry name" value="ANTAR"/>
</dbReference>
<evidence type="ECO:0000313" key="3">
    <source>
        <dbReference type="EMBL" id="KUF16761.1"/>
    </source>
</evidence>
<dbReference type="SMART" id="SM01012">
    <property type="entry name" value="ANTAR"/>
    <property type="match status" value="1"/>
</dbReference>
<reference evidence="3 4" key="1">
    <citation type="submission" date="2015-12" db="EMBL/GenBank/DDBJ databases">
        <title>Draft genome sequence of Streptomyces silvensis ATCC 53525, a producer of novel hormone antagonists.</title>
        <authorList>
            <person name="Johnston C.W."/>
            <person name="Li Y."/>
            <person name="Magarvey N.A."/>
        </authorList>
    </citation>
    <scope>NUCLEOTIDE SEQUENCE [LARGE SCALE GENOMIC DNA]</scope>
    <source>
        <strain evidence="3 4">ATCC 53525</strain>
    </source>
</reference>
<evidence type="ECO:0000313" key="4">
    <source>
        <dbReference type="Proteomes" id="UP000054804"/>
    </source>
</evidence>
<comment type="caution">
    <text evidence="3">The sequence shown here is derived from an EMBL/GenBank/DDBJ whole genome shotgun (WGS) entry which is preliminary data.</text>
</comment>
<dbReference type="GO" id="GO:0003723">
    <property type="term" value="F:RNA binding"/>
    <property type="evidence" value="ECO:0007669"/>
    <property type="project" value="InterPro"/>
</dbReference>
<dbReference type="PROSITE" id="PS50921">
    <property type="entry name" value="ANTAR"/>
    <property type="match status" value="1"/>
</dbReference>
<feature type="region of interest" description="Disordered" evidence="1">
    <location>
        <begin position="94"/>
        <end position="115"/>
    </location>
</feature>
<name>A0A0W7X1M6_9ACTN</name>
<dbReference type="Gene3D" id="1.10.10.10">
    <property type="entry name" value="Winged helix-like DNA-binding domain superfamily/Winged helix DNA-binding domain"/>
    <property type="match status" value="1"/>
</dbReference>
<accession>A0A0W7X1M6</accession>
<keyword evidence="4" id="KW-1185">Reference proteome</keyword>
<dbReference type="EMBL" id="LOCL01000036">
    <property type="protein sequence ID" value="KUF16761.1"/>
    <property type="molecule type" value="Genomic_DNA"/>
</dbReference>
<dbReference type="Pfam" id="PF03861">
    <property type="entry name" value="ANTAR"/>
    <property type="match status" value="1"/>
</dbReference>
<dbReference type="Proteomes" id="UP000054804">
    <property type="component" value="Unassembled WGS sequence"/>
</dbReference>
<gene>
    <name evidence="3" type="ORF">AT728_22820</name>
</gene>